<organism evidence="8 9">
    <name type="scientific">Senna tora</name>
    <dbReference type="NCBI Taxonomy" id="362788"/>
    <lineage>
        <taxon>Eukaryota</taxon>
        <taxon>Viridiplantae</taxon>
        <taxon>Streptophyta</taxon>
        <taxon>Embryophyta</taxon>
        <taxon>Tracheophyta</taxon>
        <taxon>Spermatophyta</taxon>
        <taxon>Magnoliopsida</taxon>
        <taxon>eudicotyledons</taxon>
        <taxon>Gunneridae</taxon>
        <taxon>Pentapetalae</taxon>
        <taxon>rosids</taxon>
        <taxon>fabids</taxon>
        <taxon>Fabales</taxon>
        <taxon>Fabaceae</taxon>
        <taxon>Caesalpinioideae</taxon>
        <taxon>Cassia clade</taxon>
        <taxon>Senna</taxon>
    </lineage>
</organism>
<comment type="similarity">
    <text evidence="6">Belongs to the cyclin family.</text>
</comment>
<protein>
    <recommendedName>
        <fullName evidence="5">B-like cyclin</fullName>
    </recommendedName>
</protein>
<keyword evidence="4" id="KW-0131">Cell cycle</keyword>
<dbReference type="Pfam" id="PF00134">
    <property type="entry name" value="Cyclin_N"/>
    <property type="match status" value="1"/>
</dbReference>
<dbReference type="CDD" id="cd20721">
    <property type="entry name" value="CYCLIN_SDS-like_rpt2"/>
    <property type="match status" value="1"/>
</dbReference>
<dbReference type="InterPro" id="IPR036915">
    <property type="entry name" value="Cyclin-like_sf"/>
</dbReference>
<dbReference type="Pfam" id="PF02984">
    <property type="entry name" value="Cyclin_C"/>
    <property type="match status" value="1"/>
</dbReference>
<name>A0A834TVX6_9FABA</name>
<dbReference type="GO" id="GO:0044772">
    <property type="term" value="P:mitotic cell cycle phase transition"/>
    <property type="evidence" value="ECO:0007669"/>
    <property type="project" value="InterPro"/>
</dbReference>
<dbReference type="InterPro" id="IPR039361">
    <property type="entry name" value="Cyclin"/>
</dbReference>
<dbReference type="InterPro" id="IPR048258">
    <property type="entry name" value="Cyclins_cyclin-box"/>
</dbReference>
<evidence type="ECO:0000256" key="4">
    <source>
        <dbReference type="ARBA" id="ARBA00023306"/>
    </source>
</evidence>
<dbReference type="GO" id="GO:0016538">
    <property type="term" value="F:cyclin-dependent protein serine/threonine kinase regulator activity"/>
    <property type="evidence" value="ECO:0007669"/>
    <property type="project" value="InterPro"/>
</dbReference>
<reference evidence="8" key="1">
    <citation type="submission" date="2020-09" db="EMBL/GenBank/DDBJ databases">
        <title>Genome-Enabled Discovery of Anthraquinone Biosynthesis in Senna tora.</title>
        <authorList>
            <person name="Kang S.-H."/>
            <person name="Pandey R.P."/>
            <person name="Lee C.-M."/>
            <person name="Sim J.-S."/>
            <person name="Jeong J.-T."/>
            <person name="Choi B.-S."/>
            <person name="Jung M."/>
            <person name="Ginzburg D."/>
            <person name="Zhao K."/>
            <person name="Won S.Y."/>
            <person name="Oh T.-J."/>
            <person name="Yu Y."/>
            <person name="Kim N.-H."/>
            <person name="Lee O.R."/>
            <person name="Lee T.-H."/>
            <person name="Bashyal P."/>
            <person name="Kim T.-S."/>
            <person name="Lee W.-H."/>
            <person name="Kawkins C."/>
            <person name="Kim C.-K."/>
            <person name="Kim J.S."/>
            <person name="Ahn B.O."/>
            <person name="Rhee S.Y."/>
            <person name="Sohng J.K."/>
        </authorList>
    </citation>
    <scope>NUCLEOTIDE SEQUENCE</scope>
    <source>
        <tissue evidence="8">Leaf</tissue>
    </source>
</reference>
<accession>A0A834TVX6</accession>
<dbReference type="InterPro" id="IPR006671">
    <property type="entry name" value="Cyclin_N"/>
</dbReference>
<dbReference type="GO" id="GO:0051301">
    <property type="term" value="P:cell division"/>
    <property type="evidence" value="ECO:0007669"/>
    <property type="project" value="UniProtKB-KW"/>
</dbReference>
<dbReference type="Gene3D" id="1.10.472.10">
    <property type="entry name" value="Cyclin-like"/>
    <property type="match status" value="2"/>
</dbReference>
<dbReference type="InterPro" id="IPR013763">
    <property type="entry name" value="Cyclin-like_dom"/>
</dbReference>
<comment type="subunit">
    <text evidence="1">Interacts with the CDC2 protein kinase to form a serine/threonine kinase holoenzyme complex also known as maturation promoting factor (MPF). The cyclin subunit imparts substrate specificity to the complex.</text>
</comment>
<keyword evidence="2" id="KW-0132">Cell division</keyword>
<evidence type="ECO:0000256" key="2">
    <source>
        <dbReference type="ARBA" id="ARBA00022618"/>
    </source>
</evidence>
<dbReference type="EMBL" id="JAAIUW010000006">
    <property type="protein sequence ID" value="KAF7827606.1"/>
    <property type="molecule type" value="Genomic_DNA"/>
</dbReference>
<dbReference type="OrthoDB" id="5590282at2759"/>
<dbReference type="Proteomes" id="UP000634136">
    <property type="component" value="Unassembled WGS sequence"/>
</dbReference>
<keyword evidence="3 6" id="KW-0195">Cyclin</keyword>
<evidence type="ECO:0000313" key="8">
    <source>
        <dbReference type="EMBL" id="KAF7827606.1"/>
    </source>
</evidence>
<evidence type="ECO:0000256" key="1">
    <source>
        <dbReference type="ARBA" id="ARBA00011177"/>
    </source>
</evidence>
<dbReference type="PROSITE" id="PS00292">
    <property type="entry name" value="CYCLINS"/>
    <property type="match status" value="1"/>
</dbReference>
<dbReference type="AlphaFoldDB" id="A0A834TVX6"/>
<dbReference type="PANTHER" id="PTHR10177">
    <property type="entry name" value="CYCLINS"/>
    <property type="match status" value="1"/>
</dbReference>
<evidence type="ECO:0000259" key="7">
    <source>
        <dbReference type="SMART" id="SM00385"/>
    </source>
</evidence>
<keyword evidence="9" id="KW-1185">Reference proteome</keyword>
<sequence>MTNRSSRLKRKLELQTPLCIKKKLRSNLRRRRRFQISPVLLASKEDFEVSGENPRVPVVSVDSSSCSSFNGEVSCNSKRKGRSNTRKKIVGEAGSSRKDQCDEFWRNRRFEKQNDSEVEVSESSCVDSNSGVRKQRSLILKFRSGKESENVKETVTNEGSEACTKSETTCELQCSGGNSKSGAANIQFSSEIAVNDVVSACCGVSEIFEKLGEETIRGKENRSSDFEFSQVSGNHHADENKIELNQQSSIKQGSNHFVDDSDLACTEQLSYEDVSMYSSSQETAFSDLYSELFPECSELEISDYFTDSGSQFTEGSVGETPSPTFSLFIQFKDEFSTLPSPDTGITLCVEDDTSLQAEFLKFEDQEDEEGYQMLRKRERRQVFYSNYAEKYSNTEYGKLVLQQRSQMIYWIVEQSCRKELRHETMFLGVSLLDRFLSKGFFKTRRNLQIVGIACLTLATRIEENQPHNSAPESKYRGNSVRQKNFCIGSCVYSRCEVVAMEWIVQEVLSFQCFLPTIYNFLWFYLKAARADPKVEKRVKFLAVLALSSHEQLCYWPSTVAAALVILGCLELNQNGSHKVIGIHVRSKDENLHKCIEGRKFDCSVRVTLFLVVNWP</sequence>
<gene>
    <name evidence="8" type="ORF">G2W53_018770</name>
</gene>
<feature type="domain" description="Cyclin-like" evidence="7">
    <location>
        <begin position="409"/>
        <end position="506"/>
    </location>
</feature>
<evidence type="ECO:0000256" key="6">
    <source>
        <dbReference type="RuleBase" id="RU000383"/>
    </source>
</evidence>
<proteinExistence type="inferred from homology"/>
<dbReference type="InterPro" id="IPR004367">
    <property type="entry name" value="Cyclin_C-dom"/>
</dbReference>
<comment type="caution">
    <text evidence="8">The sequence shown here is derived from an EMBL/GenBank/DDBJ whole genome shotgun (WGS) entry which is preliminary data.</text>
</comment>
<dbReference type="SMART" id="SM00385">
    <property type="entry name" value="CYCLIN"/>
    <property type="match status" value="1"/>
</dbReference>
<evidence type="ECO:0000256" key="3">
    <source>
        <dbReference type="ARBA" id="ARBA00023127"/>
    </source>
</evidence>
<dbReference type="SUPFAM" id="SSF47954">
    <property type="entry name" value="Cyclin-like"/>
    <property type="match status" value="2"/>
</dbReference>
<evidence type="ECO:0000313" key="9">
    <source>
        <dbReference type="Proteomes" id="UP000634136"/>
    </source>
</evidence>
<evidence type="ECO:0000256" key="5">
    <source>
        <dbReference type="ARBA" id="ARBA00032263"/>
    </source>
</evidence>